<feature type="transmembrane region" description="Helical" evidence="1">
    <location>
        <begin position="85"/>
        <end position="102"/>
    </location>
</feature>
<feature type="transmembrane region" description="Helical" evidence="1">
    <location>
        <begin position="12"/>
        <end position="35"/>
    </location>
</feature>
<feature type="transmembrane region" description="Helical" evidence="1">
    <location>
        <begin position="129"/>
        <end position="150"/>
    </location>
</feature>
<evidence type="ECO:0000313" key="2">
    <source>
        <dbReference type="EMBL" id="PJE64547.1"/>
    </source>
</evidence>
<organism evidence="2 3">
    <name type="scientific">Candidatus Ryanbacteria bacterium CG10_big_fil_rev_8_21_14_0_10_43_42</name>
    <dbReference type="NCBI Taxonomy" id="1974864"/>
    <lineage>
        <taxon>Bacteria</taxon>
        <taxon>Candidatus Ryaniibacteriota</taxon>
    </lineage>
</organism>
<dbReference type="EMBL" id="PFEF01000005">
    <property type="protein sequence ID" value="PJE64547.1"/>
    <property type="molecule type" value="Genomic_DNA"/>
</dbReference>
<comment type="caution">
    <text evidence="2">The sequence shown here is derived from an EMBL/GenBank/DDBJ whole genome shotgun (WGS) entry which is preliminary data.</text>
</comment>
<dbReference type="Proteomes" id="UP000229098">
    <property type="component" value="Unassembled WGS sequence"/>
</dbReference>
<feature type="transmembrane region" description="Helical" evidence="1">
    <location>
        <begin position="156"/>
        <end position="179"/>
    </location>
</feature>
<protein>
    <recommendedName>
        <fullName evidence="4">DUF2214 domain-containing protein</fullName>
    </recommendedName>
</protein>
<feature type="transmembrane region" description="Helical" evidence="1">
    <location>
        <begin position="47"/>
        <end position="73"/>
    </location>
</feature>
<reference evidence="3" key="1">
    <citation type="submission" date="2017-09" db="EMBL/GenBank/DDBJ databases">
        <title>Depth-based differentiation of microbial function through sediment-hosted aquifers and enrichment of novel symbionts in the deep terrestrial subsurface.</title>
        <authorList>
            <person name="Probst A.J."/>
            <person name="Ladd B."/>
            <person name="Jarett J.K."/>
            <person name="Geller-Mcgrath D.E."/>
            <person name="Sieber C.M.K."/>
            <person name="Emerson J.B."/>
            <person name="Anantharaman K."/>
            <person name="Thomas B.C."/>
            <person name="Malmstrom R."/>
            <person name="Stieglmeier M."/>
            <person name="Klingl A."/>
            <person name="Woyke T."/>
            <person name="Ryan C.M."/>
            <person name="Banfield J.F."/>
        </authorList>
    </citation>
    <scope>NUCLEOTIDE SEQUENCE [LARGE SCALE GENOMIC DNA]</scope>
</reference>
<evidence type="ECO:0008006" key="4">
    <source>
        <dbReference type="Google" id="ProtNLM"/>
    </source>
</evidence>
<evidence type="ECO:0000256" key="1">
    <source>
        <dbReference type="SAM" id="Phobius"/>
    </source>
</evidence>
<evidence type="ECO:0000313" key="3">
    <source>
        <dbReference type="Proteomes" id="UP000229098"/>
    </source>
</evidence>
<keyword evidence="1" id="KW-0472">Membrane</keyword>
<keyword evidence="1" id="KW-1133">Transmembrane helix</keyword>
<sequence>MFDFIDLKTVFLITHLFGVAIGAGGAFTSDAMFFKSVRDERISKTELGFLTLGSSMVIIGLIFLILSGAGLFFLDMEMYLSSSKFLSKMTIVLLIVINGVIFHKSHLPRLFRHLNHHLPSSDEFIRHRVFLLSSGVVSAVSWTFAIILGTLRDVPYSYTVIMLTYLLILSAGVCFVYFAKNWMLIHHRKR</sequence>
<keyword evidence="1" id="KW-0812">Transmembrane</keyword>
<proteinExistence type="predicted"/>
<name>A0A2M8KXC4_9BACT</name>
<dbReference type="AlphaFoldDB" id="A0A2M8KXC4"/>
<gene>
    <name evidence="2" type="ORF">COU90_01765</name>
</gene>
<accession>A0A2M8KXC4</accession>